<evidence type="ECO:0000313" key="2">
    <source>
        <dbReference type="EMBL" id="GBR77570.1"/>
    </source>
</evidence>
<evidence type="ECO:0000313" key="3">
    <source>
        <dbReference type="Proteomes" id="UP000282196"/>
    </source>
</evidence>
<gene>
    <name evidence="2" type="ORF">RDn1_229</name>
</gene>
<name>A0A388TLE0_9BACT</name>
<dbReference type="AlphaFoldDB" id="A0A388TLE0"/>
<evidence type="ECO:0000259" key="1">
    <source>
        <dbReference type="Pfam" id="PF10543"/>
    </source>
</evidence>
<accession>A0A388TLE0</accession>
<proteinExistence type="predicted"/>
<sequence>MTNNISIFARQYVEEKIIIIRGQRVILDSSVAELYGVETKRINEGVRNNPDKFLDDYIFSLDAKEWINLKSKISSSSWGGKNKLPKAFTEKGLYMLATILKSPKATQATMAIVETFARMRELSRTISALPNVTDKAEQKSLMQKGGEILADILTDDLQVAGTETSIELNLAVLKIKHSVRQKRRRGE</sequence>
<dbReference type="Proteomes" id="UP000282196">
    <property type="component" value="Unassembled WGS sequence"/>
</dbReference>
<dbReference type="InterPro" id="IPR018873">
    <property type="entry name" value="KilA-N_DNA-bd_domain"/>
</dbReference>
<protein>
    <submittedName>
        <fullName evidence="2">ORF6N domain protein</fullName>
    </submittedName>
</protein>
<organism evidence="2 3">
    <name type="scientific">Candidatus Termititenax dinenymphae</name>
    <dbReference type="NCBI Taxonomy" id="2218523"/>
    <lineage>
        <taxon>Bacteria</taxon>
        <taxon>Bacillati</taxon>
        <taxon>Candidatus Margulisiibacteriota</taxon>
        <taxon>Candidatus Termititenacia</taxon>
        <taxon>Candidatus Termititenacales</taxon>
        <taxon>Candidatus Termititenacaceae</taxon>
        <taxon>Candidatus Termititenax</taxon>
    </lineage>
</organism>
<dbReference type="EMBL" id="BGZP01000004">
    <property type="protein sequence ID" value="GBR77570.1"/>
    <property type="molecule type" value="Genomic_DNA"/>
</dbReference>
<reference evidence="2 3" key="1">
    <citation type="journal article" date="2019" name="ISME J.">
        <title>Genome analyses of uncultured TG2/ZB3 bacteria in 'Margulisbacteria' specifically attached to ectosymbiotic spirochetes of protists in the termite gut.</title>
        <authorList>
            <person name="Utami Y.D."/>
            <person name="Kuwahara H."/>
            <person name="Igai K."/>
            <person name="Murakami T."/>
            <person name="Sugaya K."/>
            <person name="Morikawa T."/>
            <person name="Nagura Y."/>
            <person name="Yuki M."/>
            <person name="Deevong P."/>
            <person name="Inoue T."/>
            <person name="Kihara K."/>
            <person name="Lo N."/>
            <person name="Yamada A."/>
            <person name="Ohkuma M."/>
            <person name="Hongoh Y."/>
        </authorList>
    </citation>
    <scope>NUCLEOTIDE SEQUENCE [LARGE SCALE GENOMIC DNA]</scope>
    <source>
        <strain evidence="2">RsDinE6-01</strain>
    </source>
</reference>
<keyword evidence="3" id="KW-1185">Reference proteome</keyword>
<dbReference type="Pfam" id="PF10543">
    <property type="entry name" value="ORF6N"/>
    <property type="match status" value="1"/>
</dbReference>
<comment type="caution">
    <text evidence="2">The sequence shown here is derived from an EMBL/GenBank/DDBJ whole genome shotgun (WGS) entry which is preliminary data.</text>
</comment>
<feature type="domain" description="KilA-N DNA-binding" evidence="1">
    <location>
        <begin position="15"/>
        <end position="99"/>
    </location>
</feature>